<feature type="signal peptide" evidence="2">
    <location>
        <begin position="1"/>
        <end position="19"/>
    </location>
</feature>
<dbReference type="RefSeq" id="WP_289608513.1">
    <property type="nucleotide sequence ID" value="NZ_JAUDCG010000071.1"/>
</dbReference>
<feature type="region of interest" description="Disordered" evidence="1">
    <location>
        <begin position="21"/>
        <end position="40"/>
    </location>
</feature>
<protein>
    <submittedName>
        <fullName evidence="4">Flavodoxin</fullName>
    </submittedName>
</protein>
<gene>
    <name evidence="4" type="ORF">QUV96_10655</name>
</gene>
<evidence type="ECO:0000313" key="5">
    <source>
        <dbReference type="Proteomes" id="UP001529340"/>
    </source>
</evidence>
<evidence type="ECO:0000313" key="4">
    <source>
        <dbReference type="EMBL" id="MDM8158088.1"/>
    </source>
</evidence>
<evidence type="ECO:0000259" key="3">
    <source>
        <dbReference type="Pfam" id="PF12682"/>
    </source>
</evidence>
<dbReference type="Proteomes" id="UP001529340">
    <property type="component" value="Unassembled WGS sequence"/>
</dbReference>
<sequence length="97" mass="10186">MKRACLCVLSLLLMLGMTACSPTSENEPETDATAEGEGTTSGSDALVVYFSATGNTESVARTLAQLQSAELYAIVPTEPYTELPCMSFARSSAIPES</sequence>
<reference evidence="5" key="1">
    <citation type="submission" date="2023-06" db="EMBL/GenBank/DDBJ databases">
        <title>Identification and characterization of horizontal gene transfer across gut microbiota members of farm animals based on homology search.</title>
        <authorList>
            <person name="Zeman M."/>
            <person name="Kubasova T."/>
            <person name="Jahodarova E."/>
            <person name="Nykrynova M."/>
            <person name="Rychlik I."/>
        </authorList>
    </citation>
    <scope>NUCLEOTIDE SEQUENCE [LARGE SCALE GENOMIC DNA]</scope>
    <source>
        <strain evidence="5">ET39</strain>
    </source>
</reference>
<dbReference type="Pfam" id="PF12682">
    <property type="entry name" value="Flavodoxin_4"/>
    <property type="match status" value="1"/>
</dbReference>
<organism evidence="4 5">
    <name type="scientific">Amedibacillus dolichus</name>
    <dbReference type="NCBI Taxonomy" id="31971"/>
    <lineage>
        <taxon>Bacteria</taxon>
        <taxon>Bacillati</taxon>
        <taxon>Bacillota</taxon>
        <taxon>Erysipelotrichia</taxon>
        <taxon>Erysipelotrichales</taxon>
        <taxon>Erysipelotrichaceae</taxon>
        <taxon>Amedibacillus</taxon>
    </lineage>
</organism>
<proteinExistence type="predicted"/>
<dbReference type="PROSITE" id="PS51257">
    <property type="entry name" value="PROKAR_LIPOPROTEIN"/>
    <property type="match status" value="1"/>
</dbReference>
<dbReference type="EMBL" id="JAUDCG010000071">
    <property type="protein sequence ID" value="MDM8158088.1"/>
    <property type="molecule type" value="Genomic_DNA"/>
</dbReference>
<keyword evidence="5" id="KW-1185">Reference proteome</keyword>
<dbReference type="InterPro" id="IPR001226">
    <property type="entry name" value="Flavodoxin_CS"/>
</dbReference>
<accession>A0ABT7UEN4</accession>
<evidence type="ECO:0000256" key="1">
    <source>
        <dbReference type="SAM" id="MobiDB-lite"/>
    </source>
</evidence>
<reference evidence="4 5" key="2">
    <citation type="submission" date="2023-06" db="EMBL/GenBank/DDBJ databases">
        <title>Identification and characterization of horizontal gene transfer across gut microbiota members of farm animals based on homology search.</title>
        <authorList>
            <person name="Schwarzerova J."/>
            <person name="Nykrynova M."/>
            <person name="Jureckova K."/>
            <person name="Cejkova D."/>
            <person name="Rychlik I."/>
        </authorList>
    </citation>
    <scope>NUCLEOTIDE SEQUENCE [LARGE SCALE GENOMIC DNA]</scope>
    <source>
        <strain evidence="4 5">ET39</strain>
    </source>
</reference>
<feature type="chain" id="PRO_5047295868" evidence="2">
    <location>
        <begin position="20"/>
        <end position="97"/>
    </location>
</feature>
<dbReference type="InterPro" id="IPR008254">
    <property type="entry name" value="Flavodoxin/NO_synth"/>
</dbReference>
<dbReference type="Gene3D" id="3.40.50.360">
    <property type="match status" value="1"/>
</dbReference>
<comment type="caution">
    <text evidence="4">The sequence shown here is derived from an EMBL/GenBank/DDBJ whole genome shotgun (WGS) entry which is preliminary data.</text>
</comment>
<evidence type="ECO:0000256" key="2">
    <source>
        <dbReference type="SAM" id="SignalP"/>
    </source>
</evidence>
<dbReference type="InterPro" id="IPR029039">
    <property type="entry name" value="Flavoprotein-like_sf"/>
</dbReference>
<dbReference type="SUPFAM" id="SSF52218">
    <property type="entry name" value="Flavoproteins"/>
    <property type="match status" value="1"/>
</dbReference>
<keyword evidence="2" id="KW-0732">Signal</keyword>
<name>A0ABT7UEN4_9FIRM</name>
<dbReference type="PROSITE" id="PS00201">
    <property type="entry name" value="FLAVODOXIN"/>
    <property type="match status" value="1"/>
</dbReference>
<feature type="domain" description="Flavodoxin-like" evidence="3">
    <location>
        <begin position="45"/>
        <end position="82"/>
    </location>
</feature>